<evidence type="ECO:0000259" key="4">
    <source>
        <dbReference type="PROSITE" id="PS51733"/>
    </source>
</evidence>
<comment type="pathway">
    <text evidence="3">Protein modification; protein lipoylation via endogenous pathway; protein N(6)-(lipoyl)lysine from octanoyl-[acyl-carrier-protein].</text>
</comment>
<accession>A0A4R3NC72</accession>
<dbReference type="SUPFAM" id="SSF55681">
    <property type="entry name" value="Class II aaRS and biotin synthetases"/>
    <property type="match status" value="1"/>
</dbReference>
<dbReference type="GO" id="GO:0033819">
    <property type="term" value="F:lipoyl(octanoyl) transferase activity"/>
    <property type="evidence" value="ECO:0007669"/>
    <property type="project" value="InterPro"/>
</dbReference>
<dbReference type="PROSITE" id="PS51733">
    <property type="entry name" value="BPL_LPL_CATALYTIC"/>
    <property type="match status" value="1"/>
</dbReference>
<keyword evidence="6" id="KW-1185">Reference proteome</keyword>
<dbReference type="GO" id="GO:0009107">
    <property type="term" value="P:lipoate biosynthetic process"/>
    <property type="evidence" value="ECO:0007669"/>
    <property type="project" value="UniProtKB-UniRule"/>
</dbReference>
<dbReference type="InterPro" id="IPR045864">
    <property type="entry name" value="aa-tRNA-synth_II/BPL/LPL"/>
</dbReference>
<proteinExistence type="inferred from homology"/>
<comment type="function">
    <text evidence="3">Catalyzes the amidotransfer (transamidation) of the octanoyl moiety from octanoyl-GcvH to the lipoyl domain of the E2 subunit of lipoate-dependent enzymes.</text>
</comment>
<comment type="catalytic activity">
    <reaction evidence="3">
        <text>N(6)-octanoyl-L-lysyl-[glycine-cleavage complex H protein] + L-lysyl-[lipoyl-carrier protein] = N(6)-octanoyl-L-lysyl-[lipoyl-carrier protein] + L-lysyl-[glycine-cleavage complex H protein]</text>
        <dbReference type="Rhea" id="RHEA:20213"/>
        <dbReference type="Rhea" id="RHEA-COMP:10500"/>
        <dbReference type="Rhea" id="RHEA-COMP:10501"/>
        <dbReference type="Rhea" id="RHEA-COMP:10503"/>
        <dbReference type="Rhea" id="RHEA-COMP:10504"/>
        <dbReference type="ChEBI" id="CHEBI:29969"/>
        <dbReference type="ChEBI" id="CHEBI:78809"/>
        <dbReference type="EC" id="2.3.1.204"/>
    </reaction>
</comment>
<comment type="miscellaneous">
    <text evidence="3">The reaction proceeds via a thioester-linked acyl-enzyme intermediate.</text>
</comment>
<dbReference type="EC" id="2.3.1.204" evidence="3"/>
<protein>
    <recommendedName>
        <fullName evidence="3">Octanoyl-[GcvH]:protein N-octanoyltransferase</fullName>
        <ecNumber evidence="3">2.3.1.204</ecNumber>
    </recommendedName>
    <alternativeName>
        <fullName evidence="3">Octanoyl-[GcvH]:E2 amidotransferase</fullName>
    </alternativeName>
</protein>
<dbReference type="CDD" id="cd16443">
    <property type="entry name" value="LplA"/>
    <property type="match status" value="1"/>
</dbReference>
<dbReference type="InterPro" id="IPR024897">
    <property type="entry name" value="LipL"/>
</dbReference>
<keyword evidence="2 3" id="KW-0012">Acyltransferase</keyword>
<comment type="similarity">
    <text evidence="3">Belongs to the octanoyltransferase LipL family.</text>
</comment>
<dbReference type="PANTHER" id="PTHR43679">
    <property type="entry name" value="OCTANOYLTRANSFERASE LIPM-RELATED"/>
    <property type="match status" value="1"/>
</dbReference>
<evidence type="ECO:0000256" key="3">
    <source>
        <dbReference type="HAMAP-Rule" id="MF_02119"/>
    </source>
</evidence>
<dbReference type="AlphaFoldDB" id="A0A4R3NC72"/>
<feature type="site" description="Lowers pKa of active site Cys" evidence="3">
    <location>
        <position position="159"/>
    </location>
</feature>
<dbReference type="GO" id="GO:0009249">
    <property type="term" value="P:protein lipoylation"/>
    <property type="evidence" value="ECO:0007669"/>
    <property type="project" value="UniProtKB-UniRule"/>
</dbReference>
<dbReference type="InterPro" id="IPR050664">
    <property type="entry name" value="Octanoyltrans_LipM/LipL"/>
</dbReference>
<feature type="active site" description="Acyl-thioester intermediate" evidence="3">
    <location>
        <position position="147"/>
    </location>
</feature>
<feature type="domain" description="BPL/LPL catalytic" evidence="4">
    <location>
        <begin position="43"/>
        <end position="227"/>
    </location>
</feature>
<dbReference type="HAMAP" id="MF_02119">
    <property type="entry name" value="LipL"/>
    <property type="match status" value="1"/>
</dbReference>
<keyword evidence="1 3" id="KW-0808">Transferase</keyword>
<dbReference type="EMBL" id="SMAN01000002">
    <property type="protein sequence ID" value="TCT26341.1"/>
    <property type="molecule type" value="Genomic_DNA"/>
</dbReference>
<dbReference type="Gene3D" id="3.30.930.10">
    <property type="entry name" value="Bira Bifunctional Protein, Domain 2"/>
    <property type="match status" value="1"/>
</dbReference>
<reference evidence="5 6" key="1">
    <citation type="submission" date="2019-03" db="EMBL/GenBank/DDBJ databases">
        <title>Genomic Encyclopedia of Type Strains, Phase IV (KMG-IV): sequencing the most valuable type-strain genomes for metagenomic binning, comparative biology and taxonomic classification.</title>
        <authorList>
            <person name="Goeker M."/>
        </authorList>
    </citation>
    <scope>NUCLEOTIDE SEQUENCE [LARGE SCALE GENOMIC DNA]</scope>
    <source>
        <strain evidence="5 6">DSM 25894</strain>
    </source>
</reference>
<organism evidence="5 6">
    <name type="scientific">Melghiribacillus thermohalophilus</name>
    <dbReference type="NCBI Taxonomy" id="1324956"/>
    <lineage>
        <taxon>Bacteria</taxon>
        <taxon>Bacillati</taxon>
        <taxon>Bacillota</taxon>
        <taxon>Bacilli</taxon>
        <taxon>Bacillales</taxon>
        <taxon>Bacillaceae</taxon>
        <taxon>Melghiribacillus</taxon>
    </lineage>
</organism>
<dbReference type="Pfam" id="PF21948">
    <property type="entry name" value="LplA-B_cat"/>
    <property type="match status" value="1"/>
</dbReference>
<comment type="caution">
    <text evidence="5">The sequence shown here is derived from an EMBL/GenBank/DDBJ whole genome shotgun (WGS) entry which is preliminary data.</text>
</comment>
<name>A0A4R3NC72_9BACI</name>
<dbReference type="PANTHER" id="PTHR43679:SF2">
    <property type="entry name" value="OCTANOYL-[GCVH]:PROTEIN N-OCTANOYLTRANSFERASE"/>
    <property type="match status" value="1"/>
</dbReference>
<sequence length="280" mass="31941">MSMDQLLSFDQIRVIDHSEWSNQVQPVDSFAIDDALCISVGEHLSPPAARLWVHDPAVILGIPDSRLPYLDEAVSFLEKNGFQVIIRNSGGLAVLLDQGVLNLSLIFPDARQLGIHDGYEAMVTFIRRVFAEEGKAIEVYEVKGSYCPGAYDLSMKGKKFAGISQRKVKNGTAVQIYLAVEGSGQKRSEWIRQFYQIALKDASPSFHYPEIHPETMASLEELLQKKMSVKEVRNRIVDELRALSNHLFYNLLSNKEHSWYIERLKQMKKRNERLLEREGF</sequence>
<evidence type="ECO:0000313" key="6">
    <source>
        <dbReference type="Proteomes" id="UP000294650"/>
    </source>
</evidence>
<dbReference type="InterPro" id="IPR004143">
    <property type="entry name" value="BPL_LPL_catalytic"/>
</dbReference>
<evidence type="ECO:0000313" key="5">
    <source>
        <dbReference type="EMBL" id="TCT26341.1"/>
    </source>
</evidence>
<dbReference type="Proteomes" id="UP000294650">
    <property type="component" value="Unassembled WGS sequence"/>
</dbReference>
<evidence type="ECO:0000256" key="2">
    <source>
        <dbReference type="ARBA" id="ARBA00023315"/>
    </source>
</evidence>
<evidence type="ECO:0000256" key="1">
    <source>
        <dbReference type="ARBA" id="ARBA00022679"/>
    </source>
</evidence>
<gene>
    <name evidence="3" type="primary">lipL</name>
    <name evidence="5" type="ORF">EDD68_10242</name>
</gene>